<sequence length="168" mass="16903">MKKIMAVLSLALMTGIASAQSALNPQTPRPASIDLATARRLIAAAEQTAKAANAKVGIAVVDANGDLVLLERLDGSTGRGVISAEGKARAAILFGLPTKQVEDIVASGKPVSANVTLIAAGAHEITIHQGGFPIIKDGKVIGGIGVGGSASSEDERFAKAGLDALEAK</sequence>
<feature type="chain" id="PRO_5012692503" evidence="1">
    <location>
        <begin position="20"/>
        <end position="168"/>
    </location>
</feature>
<dbReference type="PANTHER" id="PTHR34309">
    <property type="entry name" value="SLR1406 PROTEIN"/>
    <property type="match status" value="1"/>
</dbReference>
<evidence type="ECO:0000313" key="3">
    <source>
        <dbReference type="Proteomes" id="UP000198356"/>
    </source>
</evidence>
<feature type="signal peptide" evidence="1">
    <location>
        <begin position="1"/>
        <end position="19"/>
    </location>
</feature>
<gene>
    <name evidence="2" type="ORF">SAMN05421770_104172</name>
</gene>
<dbReference type="InterPro" id="IPR052517">
    <property type="entry name" value="GlcG_carb_metab_protein"/>
</dbReference>
<dbReference type="RefSeq" id="WP_176441729.1">
    <property type="nucleotide sequence ID" value="NZ_FZOU01000004.1"/>
</dbReference>
<evidence type="ECO:0000313" key="2">
    <source>
        <dbReference type="EMBL" id="SNT10220.1"/>
    </source>
</evidence>
<keyword evidence="3" id="KW-1185">Reference proteome</keyword>
<dbReference type="InterPro" id="IPR038084">
    <property type="entry name" value="PduO/GlcC-like_sf"/>
</dbReference>
<dbReference type="Proteomes" id="UP000198356">
    <property type="component" value="Unassembled WGS sequence"/>
</dbReference>
<dbReference type="EMBL" id="FZOU01000004">
    <property type="protein sequence ID" value="SNT10220.1"/>
    <property type="molecule type" value="Genomic_DNA"/>
</dbReference>
<dbReference type="PANTHER" id="PTHR34309:SF1">
    <property type="entry name" value="PROTEIN GLCG"/>
    <property type="match status" value="1"/>
</dbReference>
<dbReference type="InterPro" id="IPR005624">
    <property type="entry name" value="PduO/GlcC-like"/>
</dbReference>
<dbReference type="Pfam" id="PF03928">
    <property type="entry name" value="HbpS-like"/>
    <property type="match status" value="1"/>
</dbReference>
<dbReference type="Gene3D" id="3.30.450.150">
    <property type="entry name" value="Haem-degrading domain"/>
    <property type="match status" value="1"/>
</dbReference>
<evidence type="ECO:0000256" key="1">
    <source>
        <dbReference type="SAM" id="SignalP"/>
    </source>
</evidence>
<protein>
    <submittedName>
        <fullName evidence="2">Glc operon protein GlcG</fullName>
    </submittedName>
</protein>
<dbReference type="AlphaFoldDB" id="A0A239JWU3"/>
<reference evidence="2 3" key="1">
    <citation type="submission" date="2017-06" db="EMBL/GenBank/DDBJ databases">
        <authorList>
            <person name="Kim H.J."/>
            <person name="Triplett B.A."/>
        </authorList>
    </citation>
    <scope>NUCLEOTIDE SEQUENCE [LARGE SCALE GENOMIC DNA]</scope>
    <source>
        <strain evidence="2 3">DSM 18704</strain>
    </source>
</reference>
<dbReference type="SUPFAM" id="SSF143744">
    <property type="entry name" value="GlcG-like"/>
    <property type="match status" value="1"/>
</dbReference>
<proteinExistence type="predicted"/>
<organism evidence="2 3">
    <name type="scientific">Granulicella rosea</name>
    <dbReference type="NCBI Taxonomy" id="474952"/>
    <lineage>
        <taxon>Bacteria</taxon>
        <taxon>Pseudomonadati</taxon>
        <taxon>Acidobacteriota</taxon>
        <taxon>Terriglobia</taxon>
        <taxon>Terriglobales</taxon>
        <taxon>Acidobacteriaceae</taxon>
        <taxon>Granulicella</taxon>
    </lineage>
</organism>
<name>A0A239JWU3_9BACT</name>
<accession>A0A239JWU3</accession>
<keyword evidence="1" id="KW-0732">Signal</keyword>